<feature type="chain" id="PRO_5035730416" evidence="1">
    <location>
        <begin position="18"/>
        <end position="89"/>
    </location>
</feature>
<proteinExistence type="predicted"/>
<comment type="caution">
    <text evidence="2">The sequence shown here is derived from an EMBL/GenBank/DDBJ whole genome shotgun (WGS) entry which is preliminary data.</text>
</comment>
<feature type="signal peptide" evidence="1">
    <location>
        <begin position="1"/>
        <end position="17"/>
    </location>
</feature>
<organism evidence="2 3">
    <name type="scientific">Ceratodon purpureus</name>
    <name type="common">Fire moss</name>
    <name type="synonym">Dicranum purpureum</name>
    <dbReference type="NCBI Taxonomy" id="3225"/>
    <lineage>
        <taxon>Eukaryota</taxon>
        <taxon>Viridiplantae</taxon>
        <taxon>Streptophyta</taxon>
        <taxon>Embryophyta</taxon>
        <taxon>Bryophyta</taxon>
        <taxon>Bryophytina</taxon>
        <taxon>Bryopsida</taxon>
        <taxon>Dicranidae</taxon>
        <taxon>Pseudoditrichales</taxon>
        <taxon>Ditrichaceae</taxon>
        <taxon>Ceratodon</taxon>
    </lineage>
</organism>
<evidence type="ECO:0000313" key="2">
    <source>
        <dbReference type="EMBL" id="KAG0588546.1"/>
    </source>
</evidence>
<keyword evidence="3" id="KW-1185">Reference proteome</keyword>
<dbReference type="AlphaFoldDB" id="A0A8T0J0K0"/>
<evidence type="ECO:0000256" key="1">
    <source>
        <dbReference type="SAM" id="SignalP"/>
    </source>
</evidence>
<keyword evidence="1" id="KW-0732">Signal</keyword>
<dbReference type="EMBL" id="CM026422">
    <property type="protein sequence ID" value="KAG0588546.1"/>
    <property type="molecule type" value="Genomic_DNA"/>
</dbReference>
<dbReference type="Proteomes" id="UP000822688">
    <property type="component" value="Chromosome 2"/>
</dbReference>
<reference evidence="2" key="1">
    <citation type="submission" date="2020-06" db="EMBL/GenBank/DDBJ databases">
        <title>WGS assembly of Ceratodon purpureus strain R40.</title>
        <authorList>
            <person name="Carey S.B."/>
            <person name="Jenkins J."/>
            <person name="Shu S."/>
            <person name="Lovell J.T."/>
            <person name="Sreedasyam A."/>
            <person name="Maumus F."/>
            <person name="Tiley G.P."/>
            <person name="Fernandez-Pozo N."/>
            <person name="Barry K."/>
            <person name="Chen C."/>
            <person name="Wang M."/>
            <person name="Lipzen A."/>
            <person name="Daum C."/>
            <person name="Saski C.A."/>
            <person name="Payton A.C."/>
            <person name="Mcbreen J.C."/>
            <person name="Conrad R.E."/>
            <person name="Kollar L.M."/>
            <person name="Olsson S."/>
            <person name="Huttunen S."/>
            <person name="Landis J.B."/>
            <person name="Wickett N.J."/>
            <person name="Johnson M.G."/>
            <person name="Rensing S.A."/>
            <person name="Grimwood J."/>
            <person name="Schmutz J."/>
            <person name="Mcdaniel S.F."/>
        </authorList>
    </citation>
    <scope>NUCLEOTIDE SEQUENCE</scope>
    <source>
        <strain evidence="2">R40</strain>
    </source>
</reference>
<name>A0A8T0J0K0_CERPU</name>
<gene>
    <name evidence="2" type="ORF">KC19_2G250800</name>
</gene>
<sequence>MLCIIGWLFVMIGFVQSIGIGIDGGGIRIMRDGIESQLCIGFCFVFEGLGFMHRILGHVDLLSQSILGFRQDWSVVYPCEGEIRLSSPS</sequence>
<accession>A0A8T0J0K0</accession>
<evidence type="ECO:0000313" key="3">
    <source>
        <dbReference type="Proteomes" id="UP000822688"/>
    </source>
</evidence>
<protein>
    <submittedName>
        <fullName evidence="2">Uncharacterized protein</fullName>
    </submittedName>
</protein>